<dbReference type="RefSeq" id="WP_198618695.1">
    <property type="nucleotide sequence ID" value="NZ_JABANU010000033.1"/>
</dbReference>
<dbReference type="NCBIfam" id="NF041751">
    <property type="entry name" value="sbcc_Staph"/>
    <property type="match status" value="1"/>
</dbReference>
<dbReference type="Proteomes" id="UP000751852">
    <property type="component" value="Unassembled WGS sequence"/>
</dbReference>
<dbReference type="InterPro" id="IPR027417">
    <property type="entry name" value="P-loop_NTPase"/>
</dbReference>
<organism evidence="6 7">
    <name type="scientific">Staphylococcus canis</name>
    <dbReference type="NCBI Taxonomy" id="2724942"/>
    <lineage>
        <taxon>Bacteria</taxon>
        <taxon>Bacillati</taxon>
        <taxon>Bacillota</taxon>
        <taxon>Bacilli</taxon>
        <taxon>Bacillales</taxon>
        <taxon>Staphylococcaceae</taxon>
        <taxon>Staphylococcus</taxon>
    </lineage>
</organism>
<keyword evidence="7" id="KW-1185">Reference proteome</keyword>
<name>A0ABS0TAZ7_9STAP</name>
<dbReference type="InterPro" id="IPR053380">
    <property type="entry name" value="SbcCD_Nuclease_C"/>
</dbReference>
<proteinExistence type="inferred from homology"/>
<gene>
    <name evidence="6" type="ORF">HHH54_10155</name>
</gene>
<reference evidence="6 7" key="1">
    <citation type="submission" date="2020-04" db="EMBL/GenBank/DDBJ databases">
        <title>Staphylococcus species from domestic dog.</title>
        <authorList>
            <person name="Paterson G.K."/>
        </authorList>
    </citation>
    <scope>NUCLEOTIDE SEQUENCE [LARGE SCALE GENOMIC DNA]</scope>
    <source>
        <strain evidence="6 7">H16/1A</strain>
    </source>
</reference>
<keyword evidence="4" id="KW-0378">Hydrolase</keyword>
<evidence type="ECO:0000256" key="3">
    <source>
        <dbReference type="ARBA" id="ARBA00013368"/>
    </source>
</evidence>
<evidence type="ECO:0000256" key="2">
    <source>
        <dbReference type="ARBA" id="ARBA00011322"/>
    </source>
</evidence>
<accession>A0ABS0TAZ7</accession>
<feature type="coiled-coil region" evidence="5">
    <location>
        <begin position="337"/>
        <end position="364"/>
    </location>
</feature>
<evidence type="ECO:0000256" key="5">
    <source>
        <dbReference type="SAM" id="Coils"/>
    </source>
</evidence>
<comment type="caution">
    <text evidence="6">The sequence shown here is derived from an EMBL/GenBank/DDBJ whole genome shotgun (WGS) entry which is preliminary data.</text>
</comment>
<keyword evidence="5" id="KW-0175">Coiled coil</keyword>
<dbReference type="PANTHER" id="PTHR32114:SF2">
    <property type="entry name" value="ABC TRANSPORTER ABCH.3"/>
    <property type="match status" value="1"/>
</dbReference>
<dbReference type="Gene3D" id="3.40.50.300">
    <property type="entry name" value="P-loop containing nucleotide triphosphate hydrolases"/>
    <property type="match status" value="2"/>
</dbReference>
<protein>
    <recommendedName>
        <fullName evidence="3">Nuclease SbcCD subunit C</fullName>
    </recommendedName>
</protein>
<dbReference type="SUPFAM" id="SSF52540">
    <property type="entry name" value="P-loop containing nucleoside triphosphate hydrolases"/>
    <property type="match status" value="1"/>
</dbReference>
<feature type="coiled-coil region" evidence="5">
    <location>
        <begin position="180"/>
        <end position="208"/>
    </location>
</feature>
<feature type="coiled-coil region" evidence="5">
    <location>
        <begin position="578"/>
        <end position="800"/>
    </location>
</feature>
<comment type="similarity">
    <text evidence="1">Belongs to the SMC family. SbcC subfamily.</text>
</comment>
<dbReference type="PANTHER" id="PTHR32114">
    <property type="entry name" value="ABC TRANSPORTER ABCH.3"/>
    <property type="match status" value="1"/>
</dbReference>
<evidence type="ECO:0000313" key="6">
    <source>
        <dbReference type="EMBL" id="MBI5975923.1"/>
    </source>
</evidence>
<dbReference type="Pfam" id="PF13558">
    <property type="entry name" value="SbcC_Walker_B"/>
    <property type="match status" value="1"/>
</dbReference>
<dbReference type="EMBL" id="JABANU010000033">
    <property type="protein sequence ID" value="MBI5975923.1"/>
    <property type="molecule type" value="Genomic_DNA"/>
</dbReference>
<feature type="coiled-coil region" evidence="5">
    <location>
        <begin position="395"/>
        <end position="494"/>
    </location>
</feature>
<evidence type="ECO:0000313" key="7">
    <source>
        <dbReference type="Proteomes" id="UP000751852"/>
    </source>
</evidence>
<sequence>MRPIALHLHNFGPFLNEKIDFTQIDRNQLFLISGKTGSGKTMIFDSIVYALYGRASTEKREVKHLRSHFAPGNEPLSVTFEFELQNQYYKVIRKASFLKEGNKNETKPQLEIYHYQEGQYHLKESKISSGEQYLLNLLGLKQHQFRQLFILPQGEFKTFLFSNSTEKQTILRTLFNTQLFDRLKATLAEQTDRVKKEIEQQHTRLESMWQELYHLDDERLIELQQEPIVQYDTLVPKLEQFHKIGNALVTLKLKQKEIAAEHYENVDQEVIQQEKRQNSLNQHNILQAEIDQLKTRENKIKSYEEKVRLIQKSQVAIRIYEDLKELQDRHIEKDKVISILREELTKHDTQLKELEVQFEDHQKDEALIQTYQEYQRKVDYYYQNLNDIAHQFEQLRANQDNIESITGKLETLQSELKNLKQSKEKIDTNIEELSHLQQQYFELQDEKKQLEQSQSKYEKWLNLNQQVIVLKDDLNHTNEEIENLQIKQHQLSQSDTLLLNYEETIIHLKHSLHEGDECPVCGKHVEHSLDDKHLQQLKVQQQENELVQESLKPLKEKQIQLQSRIELTEEQMQEVEVFENQEGHIKKLEESLVSLNETINKMKQDIQNIKSLNISIEKLENKVSELQKDRITKEQENHHIQDLKANFEKDTDFDDLDLFKNEFENHEQQIKEFEARHQRLFEEIQQEKEHYTQQKFSLESNLNELKSNEQRIEKLKDELEGALEKLNINTIDELNQVRTDQQNEDKYREAIESYKDTLQRLTTQIESETRIIDAIEPRDLDELYEKRMNLKKELESKQKEFNEFDFQVKNNIKVADHIKSLVTNLNNALSEQVEIVHLSNVISGKNDQNLTLENYVLIYYLENILIEANKHLRGMTGQRYELIRKKQKGRGFSGLELEVFDFYSNQSRHIASLSGGETFQASLSLALGLSEIVQQEQGGVSLDCMFIDEGFGTLDQETLETAINTLIQLQSSGRLVGIISHVTELKNRMPVILEVDTKNYESTTHIKYT</sequence>
<comment type="subunit">
    <text evidence="2">Heterodimer of SbcC and SbcD.</text>
</comment>
<evidence type="ECO:0000256" key="4">
    <source>
        <dbReference type="ARBA" id="ARBA00022801"/>
    </source>
</evidence>
<evidence type="ECO:0000256" key="1">
    <source>
        <dbReference type="ARBA" id="ARBA00006930"/>
    </source>
</evidence>
<feature type="coiled-coil region" evidence="5">
    <location>
        <begin position="276"/>
        <end position="313"/>
    </location>
</feature>